<organism evidence="2 3">
    <name type="scientific">Capsaspora owczarzaki (strain ATCC 30864)</name>
    <dbReference type="NCBI Taxonomy" id="595528"/>
    <lineage>
        <taxon>Eukaryota</taxon>
        <taxon>Filasterea</taxon>
        <taxon>Capsaspora</taxon>
    </lineage>
</organism>
<feature type="region of interest" description="Disordered" evidence="1">
    <location>
        <begin position="1"/>
        <end position="105"/>
    </location>
</feature>
<evidence type="ECO:0000313" key="3">
    <source>
        <dbReference type="Proteomes" id="UP000008743"/>
    </source>
</evidence>
<evidence type="ECO:0000313" key="2">
    <source>
        <dbReference type="EMBL" id="KJE94919.1"/>
    </source>
</evidence>
<gene>
    <name evidence="2" type="ORF">CAOG_005460</name>
</gene>
<dbReference type="EMBL" id="KE346368">
    <property type="protein sequence ID" value="KJE94919.1"/>
    <property type="molecule type" value="Genomic_DNA"/>
</dbReference>
<keyword evidence="3" id="KW-1185">Reference proteome</keyword>
<sequence length="397" mass="44045">MASRSRATRASGLSRRNTGNAVHGAADQGAAADDGDIGPDGDDVSARRSSNLGNNRLAYKRGHDNPDAPGTQRKRTHQESEDDDNAASGPSVEPRSAVPDNSPFASQLEENQKVLDRYQWLSSTSENGLAPQPAPPTIQDSADRTPALPEQRKGPGRPPKPASSGEAARQAWEHLINAIGRPNATPSDMGALFKTILPFLDSYVLLDFLSACFEESTQVWFDRLEADPGLSQFRNLIAEMTRNKLSEAERLDDIEQSASRGAGNGSQNSKWRGKKRRVPTMMLRPSIVHGILLVAAFRVNYEHFGKPRSSNKKGNNSDQNARNNCPSFLQRFHTLLKNLADPQKPLRSLAFQTYEEFERFQTFFEQAGNLDLPQNEANYVRILHFLAIHLPPYFNRE</sequence>
<dbReference type="RefSeq" id="XP_004346133.2">
    <property type="nucleotide sequence ID" value="XM_004346083.2"/>
</dbReference>
<feature type="region of interest" description="Disordered" evidence="1">
    <location>
        <begin position="254"/>
        <end position="275"/>
    </location>
</feature>
<accession>A0A0D2X3U5</accession>
<name>A0A0D2X3U5_CAPO3</name>
<evidence type="ECO:0000256" key="1">
    <source>
        <dbReference type="SAM" id="MobiDB-lite"/>
    </source>
</evidence>
<feature type="compositionally biased region" description="Acidic residues" evidence="1">
    <location>
        <begin position="33"/>
        <end position="43"/>
    </location>
</feature>
<proteinExistence type="predicted"/>
<dbReference type="Proteomes" id="UP000008743">
    <property type="component" value="Unassembled WGS sequence"/>
</dbReference>
<reference evidence="3" key="1">
    <citation type="submission" date="2011-02" db="EMBL/GenBank/DDBJ databases">
        <title>The Genome Sequence of Capsaspora owczarzaki ATCC 30864.</title>
        <authorList>
            <person name="Russ C."/>
            <person name="Cuomo C."/>
            <person name="Burger G."/>
            <person name="Gray M.W."/>
            <person name="Holland P.W.H."/>
            <person name="King N."/>
            <person name="Lang F.B.F."/>
            <person name="Roger A.J."/>
            <person name="Ruiz-Trillo I."/>
            <person name="Young S.K."/>
            <person name="Zeng Q."/>
            <person name="Gargeya S."/>
            <person name="Alvarado L."/>
            <person name="Berlin A."/>
            <person name="Chapman S.B."/>
            <person name="Chen Z."/>
            <person name="Freedman E."/>
            <person name="Gellesch M."/>
            <person name="Goldberg J."/>
            <person name="Griggs A."/>
            <person name="Gujja S."/>
            <person name="Heilman E."/>
            <person name="Heiman D."/>
            <person name="Howarth C."/>
            <person name="Mehta T."/>
            <person name="Neiman D."/>
            <person name="Pearson M."/>
            <person name="Roberts A."/>
            <person name="Saif S."/>
            <person name="Shea T."/>
            <person name="Shenoy N."/>
            <person name="Sisk P."/>
            <person name="Stolte C."/>
            <person name="Sykes S."/>
            <person name="White J."/>
            <person name="Yandava C."/>
            <person name="Haas B."/>
            <person name="Nusbaum C."/>
            <person name="Birren B."/>
        </authorList>
    </citation>
    <scope>NUCLEOTIDE SEQUENCE</scope>
    <source>
        <strain evidence="3">ATCC 30864</strain>
    </source>
</reference>
<protein>
    <submittedName>
        <fullName evidence="2">Uncharacterized protein</fullName>
    </submittedName>
</protein>
<dbReference type="AlphaFoldDB" id="A0A0D2X3U5"/>
<dbReference type="InParanoid" id="A0A0D2X3U5"/>
<feature type="region of interest" description="Disordered" evidence="1">
    <location>
        <begin position="124"/>
        <end position="168"/>
    </location>
</feature>